<dbReference type="EMBL" id="KZ852058">
    <property type="protein sequence ID" value="RDH30842.1"/>
    <property type="molecule type" value="Genomic_DNA"/>
</dbReference>
<evidence type="ECO:0000313" key="7">
    <source>
        <dbReference type="Proteomes" id="UP000253729"/>
    </source>
</evidence>
<accession>A0A3F3PVR8</accession>
<dbReference type="Proteomes" id="UP000253729">
    <property type="component" value="Unassembled WGS sequence"/>
</dbReference>
<gene>
    <name evidence="6" type="ORF">BDQ94DRAFT_180869</name>
</gene>
<dbReference type="GO" id="GO:0019369">
    <property type="term" value="P:arachidonate metabolic process"/>
    <property type="evidence" value="ECO:0007669"/>
    <property type="project" value="TreeGrafter"/>
</dbReference>
<protein>
    <submittedName>
        <fullName evidence="6">Acyl transferase/acyl hydrolase/lysophospholipase</fullName>
    </submittedName>
</protein>
<evidence type="ECO:0000256" key="2">
    <source>
        <dbReference type="ARBA" id="ARBA00022963"/>
    </source>
</evidence>
<dbReference type="InterPro" id="IPR016035">
    <property type="entry name" value="Acyl_Trfase/lysoPLipase"/>
</dbReference>
<feature type="domain" description="PNPLA" evidence="5">
    <location>
        <begin position="518"/>
        <end position="723"/>
    </location>
</feature>
<dbReference type="CDD" id="cd07199">
    <property type="entry name" value="Pat17_PNPLA8_PNPLA9_like"/>
    <property type="match status" value="1"/>
</dbReference>
<keyword evidence="7" id="KW-1185">Reference proteome</keyword>
<feature type="active site" description="Proton acceptor" evidence="4">
    <location>
        <position position="709"/>
    </location>
</feature>
<evidence type="ECO:0000256" key="1">
    <source>
        <dbReference type="ARBA" id="ARBA00022801"/>
    </source>
</evidence>
<evidence type="ECO:0000256" key="4">
    <source>
        <dbReference type="PROSITE-ProRule" id="PRU01161"/>
    </source>
</evidence>
<keyword evidence="6" id="KW-0808">Transferase</keyword>
<dbReference type="GO" id="GO:0046486">
    <property type="term" value="P:glycerolipid metabolic process"/>
    <property type="evidence" value="ECO:0007669"/>
    <property type="project" value="UniProtKB-ARBA"/>
</dbReference>
<dbReference type="RefSeq" id="XP_026623864.1">
    <property type="nucleotide sequence ID" value="XM_026773755.1"/>
</dbReference>
<dbReference type="PROSITE" id="PS51635">
    <property type="entry name" value="PNPLA"/>
    <property type="match status" value="1"/>
</dbReference>
<dbReference type="InterPro" id="IPR002641">
    <property type="entry name" value="PNPLA_dom"/>
</dbReference>
<dbReference type="GO" id="GO:0016042">
    <property type="term" value="P:lipid catabolic process"/>
    <property type="evidence" value="ECO:0007669"/>
    <property type="project" value="UniProtKB-UniRule"/>
</dbReference>
<name>A0A3F3PVR8_9EURO</name>
<dbReference type="GO" id="GO:0047499">
    <property type="term" value="F:calcium-independent phospholipase A2 activity"/>
    <property type="evidence" value="ECO:0007669"/>
    <property type="project" value="TreeGrafter"/>
</dbReference>
<dbReference type="PANTHER" id="PTHR24185:SF1">
    <property type="entry name" value="CALCIUM-INDEPENDENT PHOSPHOLIPASE A2-GAMMA"/>
    <property type="match status" value="1"/>
</dbReference>
<feature type="short sequence motif" description="DGA/G" evidence="4">
    <location>
        <begin position="709"/>
        <end position="711"/>
    </location>
</feature>
<dbReference type="SUPFAM" id="SSF52151">
    <property type="entry name" value="FabD/lysophospholipase-like"/>
    <property type="match status" value="1"/>
</dbReference>
<dbReference type="GO" id="GO:0016740">
    <property type="term" value="F:transferase activity"/>
    <property type="evidence" value="ECO:0007669"/>
    <property type="project" value="UniProtKB-KW"/>
</dbReference>
<reference evidence="6 7" key="1">
    <citation type="submission" date="2018-07" db="EMBL/GenBank/DDBJ databases">
        <title>The genomes of Aspergillus section Nigri reveals drivers in fungal speciation.</title>
        <authorList>
            <consortium name="DOE Joint Genome Institute"/>
            <person name="Vesth T.C."/>
            <person name="Nybo J."/>
            <person name="Theobald S."/>
            <person name="Brandl J."/>
            <person name="Frisvad J.C."/>
            <person name="Nielsen K.F."/>
            <person name="Lyhne E.K."/>
            <person name="Kogle M.E."/>
            <person name="Kuo A."/>
            <person name="Riley R."/>
            <person name="Clum A."/>
            <person name="Nolan M."/>
            <person name="Lipzen A."/>
            <person name="Salamov A."/>
            <person name="Henrissat B."/>
            <person name="Wiebenga A."/>
            <person name="De vries R.P."/>
            <person name="Grigoriev I.V."/>
            <person name="Mortensen U.H."/>
            <person name="Andersen M.R."/>
            <person name="Baker S.E."/>
        </authorList>
    </citation>
    <scope>NUCLEOTIDE SEQUENCE [LARGE SCALE GENOMIC DNA]</scope>
    <source>
        <strain evidence="6 7">CBS 139.54b</strain>
    </source>
</reference>
<proteinExistence type="predicted"/>
<dbReference type="Gene3D" id="3.40.1090.10">
    <property type="entry name" value="Cytosolic phospholipase A2 catalytic domain"/>
    <property type="match status" value="1"/>
</dbReference>
<keyword evidence="2 4" id="KW-0442">Lipid degradation</keyword>
<evidence type="ECO:0000313" key="6">
    <source>
        <dbReference type="EMBL" id="RDH30842.1"/>
    </source>
</evidence>
<dbReference type="GO" id="GO:0016020">
    <property type="term" value="C:membrane"/>
    <property type="evidence" value="ECO:0007669"/>
    <property type="project" value="TreeGrafter"/>
</dbReference>
<dbReference type="GeneID" id="38142111"/>
<feature type="short sequence motif" description="GXSXG" evidence="4">
    <location>
        <begin position="556"/>
        <end position="560"/>
    </location>
</feature>
<evidence type="ECO:0000256" key="3">
    <source>
        <dbReference type="ARBA" id="ARBA00023098"/>
    </source>
</evidence>
<comment type="caution">
    <text evidence="4">Lacks conserved residue(s) required for the propagation of feature annotation.</text>
</comment>
<dbReference type="AlphaFoldDB" id="A0A3F3PVR8"/>
<dbReference type="Pfam" id="PF01734">
    <property type="entry name" value="Patatin"/>
    <property type="match status" value="1"/>
</dbReference>
<feature type="active site" description="Nucleophile" evidence="4">
    <location>
        <position position="558"/>
    </location>
</feature>
<dbReference type="STRING" id="1341132.A0A3F3PVR8"/>
<organism evidence="6 7">
    <name type="scientific">Aspergillus welwitschiae</name>
    <dbReference type="NCBI Taxonomy" id="1341132"/>
    <lineage>
        <taxon>Eukaryota</taxon>
        <taxon>Fungi</taxon>
        <taxon>Dikarya</taxon>
        <taxon>Ascomycota</taxon>
        <taxon>Pezizomycotina</taxon>
        <taxon>Eurotiomycetes</taxon>
        <taxon>Eurotiomycetidae</taxon>
        <taxon>Eurotiales</taxon>
        <taxon>Aspergillaceae</taxon>
        <taxon>Aspergillus</taxon>
        <taxon>Aspergillus subgen. Circumdati</taxon>
    </lineage>
</organism>
<keyword evidence="1 4" id="KW-0378">Hydrolase</keyword>
<dbReference type="PANTHER" id="PTHR24185">
    <property type="entry name" value="CALCIUM-INDEPENDENT PHOSPHOLIPASE A2-GAMMA"/>
    <property type="match status" value="1"/>
</dbReference>
<keyword evidence="3 4" id="KW-0443">Lipid metabolism</keyword>
<sequence>MAEESFATALSSGEITMELFHQRHITYLHQIIRASAHNGALRRQLWMADTERQRRLIGEMAAANLSHHQQLHWEKVAHAQTRQALEVEKNLHLQTRTIIDRQEHTLSSVRAALNATEQALGLERERSEEMAAELDRTLRKFHLVDTLVDTMLLQEDIQLDMPDRSRQITDLILDLERKMEERYRAVLSQKDVQIARLQDMLGSLQKRALPGRAQTVGQAAPQLVYGCRLARLASELSEPSTQLPQMIFFAGHRLKNQALRQPRFFVDCDPTGDFTSQAFGSPRICHPEKVFPLDTSFQGRYLQDLILSRLIFPFIDVLCIFAEDIGGLGAARNLLLAWAKIGSASSLSHAVRPRVVIVVSATQSTTHDILDDGEFLHELLEAGDVPFLAAFGEVRICRLPPEGISPEARFLGLAEDISRGLRDMRRIRDRHNVLFSATHLEAFFRLALEHISASLLSSFDFIRAARYQNPLDGAFTSHITNFLKLGNRTRAPYNIMASYIASAILMDAYPTGMHPRVLSIDGGGPRCVIPLQNLEILQEFIGPDLSVAEMFELKVGTSSGGLVVLGLDILHLTVPQCQSLFQALARKIFDPTRRRRLLSILLADEVYDTAVFEDTLKEYFGASRRILDVQPSLLSTGKVAVTATSINDGSLYIFTNYNGTAPHRAESVYERLRPDIEHEPFVWQVARATSAAPPYFSTINIPGLGTFQDGGMGRHNCPLNVALSEVKHLWPSVADPDAVITLGTGSELASPRLSRFRNIVVDGWIPRVYRSLKNSFDGQTTWKEVKMRLHDDVQNGYFRFDEYLSDGLPAIDDTKCMDSLTAQTRMQSGRYHEEAALTLLTTCLYFRLDTLPEYRTVRFFVRDLEENFILSLRLGSTKRRLSAFPRKIQWFIDEQKLDCPFGTSNHSIPFRVDCPACDTRTKTRGQKRKYMDI</sequence>
<evidence type="ECO:0000259" key="5">
    <source>
        <dbReference type="PROSITE" id="PS51635"/>
    </source>
</evidence>